<keyword evidence="1" id="KW-0548">Nucleotidyltransferase</keyword>
<dbReference type="Proteomes" id="UP000294003">
    <property type="component" value="Unassembled WGS sequence"/>
</dbReference>
<evidence type="ECO:0000256" key="1">
    <source>
        <dbReference type="RuleBase" id="RU363098"/>
    </source>
</evidence>
<dbReference type="Pfam" id="PF05183">
    <property type="entry name" value="RdRP"/>
    <property type="match status" value="1"/>
</dbReference>
<evidence type="ECO:0000313" key="5">
    <source>
        <dbReference type="Proteomes" id="UP000294003"/>
    </source>
</evidence>
<reference evidence="4 5" key="1">
    <citation type="submission" date="2018-06" db="EMBL/GenBank/DDBJ databases">
        <title>Complete Genomes of Monosporascus.</title>
        <authorList>
            <person name="Robinson A.J."/>
            <person name="Natvig D.O."/>
        </authorList>
    </citation>
    <scope>NUCLEOTIDE SEQUENCE [LARGE SCALE GENOMIC DNA]</scope>
    <source>
        <strain evidence="4 5">CBS 609.92</strain>
    </source>
</reference>
<sequence>MSMAPHPSSSGTPRTPEKKDGNFDRWFLKFSNRYSLNLGLPPKTSLEKRRLLAEADPEFSLELSLYSRLQYHYFQGNIEQILSSFDEAAKDVHRKWVKKPLGESDTTPAITHLLRATSEPERREMIRRLNDILTNLHPLKFPSVVSTRTILSPQSRPPPLSPSLDRQRHRAKRRSDERHPSPSLSSFKKVRSAASTTSRYVDEGSEEEGEGIADLESVYPKNRSIFVKKKPSLQPPCHGDSSFYQLSTSANTSKSTFVSTVSKVFEDEEGPPPDTQETQVTVKASTQEKPRRPPPSDLFSDLAPSSSTEFALQTSFSKYEGINGIENNELHRNVGRARAPTSSGAFSDFTIPIEIVEAAEQRPPPAVYPEVSIMPPTQSPSETPRSGKISLEDRLNDSLARLPSSLDEAPLSVRWEILRIALHCSVDLEELGLTYDESWTDQTRLRSMLKSHPSLRDKNFPEGTNTDAWNASLQDFTSCGQHVVLSASLETSRTTTGPFFKVSLNPLKFELPHRLDRRFGSDRFLEILVPSPSRNLSESSADYLIGWLVNHPHILLGRKWTPFFIRKADPKKQARDDGFGPEPKPEYMERVYLFAEDGNEFHQPRGEEYPPKGEPVGSHSRLSRSGLLSWVLQPQKNGSQPYLKLFSRIALNQFRHRDDDILSPTGKVMSDGIARMSSSLARKISKSMGLIDVPAGFQGRIGSAKGFWIRHRTDTDADEDDWIETYPSQRKWKCDFLDPDHRTFEVRSEVRDLTPANLNLQFLPILEDRAIDRDRMKREVGSILEKGLLKELESQRLALDNPIQFRQWLHENGSTSRRSARLKSCEVPFVAGLPKSTEEQMGFLLDGGFDPKKQKFLQDMAWSLRRDKCEELKKRLNIKVGRSTYAFMVVDFLGVLQEDEIHLGFSSRFQDEQSGFSETFLHGFDVLVARSPAHYVSDIQRVKAVFKPELGYLKDVVIFPTKGNTPLADKLSGGDYDGDMAWVCWDPDIVNNFQNEAVPEPPDLFKRGFLSKETTTYGNLQAAGHTGSDLTAEFLRRSFRFNMQQAFLGMCTNWKERLCYMRGSVRDDTAVLLSTLLSNLVDQAKQGIIFTGKDWGRLKRHLLGKKVGEPPVPLYRSEIWDGKGELRHINDYLKFKVAKPTIDRELGSFHEWLNRDSTARHDDEDLFCMFEHLRTLAKESRTFKAVLDGLTRDIHALYKEWERMTGRDWPWEAKVQPIHERFLAIQPAIESSSSSSAASVASSSLSSSSKNRAAASKTIQVLTQPGLLNPALAPWALYKASALFKLYCNRSPKFAWWVAGVQLQSLKAMRASPGVPVPIVSHMYAGLRPDAKYAQAVAAREEGRLGTVADDEEVPRDDDA</sequence>
<protein>
    <recommendedName>
        <fullName evidence="1">RNA-dependent RNA polymerase</fullName>
        <ecNumber evidence="1">2.7.7.48</ecNumber>
    </recommendedName>
</protein>
<evidence type="ECO:0000313" key="4">
    <source>
        <dbReference type="EMBL" id="RYO81292.1"/>
    </source>
</evidence>
<feature type="region of interest" description="Disordered" evidence="2">
    <location>
        <begin position="1"/>
        <end position="20"/>
    </location>
</feature>
<feature type="compositionally biased region" description="Acidic residues" evidence="2">
    <location>
        <begin position="203"/>
        <end position="213"/>
    </location>
</feature>
<gene>
    <name evidence="4" type="ORF">DL762_007201</name>
</gene>
<keyword evidence="1" id="KW-0696">RNA-directed RNA polymerase</keyword>
<organism evidence="4 5">
    <name type="scientific">Monosporascus cannonballus</name>
    <dbReference type="NCBI Taxonomy" id="155416"/>
    <lineage>
        <taxon>Eukaryota</taxon>
        <taxon>Fungi</taxon>
        <taxon>Dikarya</taxon>
        <taxon>Ascomycota</taxon>
        <taxon>Pezizomycotina</taxon>
        <taxon>Sordariomycetes</taxon>
        <taxon>Xylariomycetidae</taxon>
        <taxon>Xylariales</taxon>
        <taxon>Xylariales incertae sedis</taxon>
        <taxon>Monosporascus</taxon>
    </lineage>
</organism>
<comment type="catalytic activity">
    <reaction evidence="1">
        <text>RNA(n) + a ribonucleoside 5'-triphosphate = RNA(n+1) + diphosphate</text>
        <dbReference type="Rhea" id="RHEA:21248"/>
        <dbReference type="Rhea" id="RHEA-COMP:14527"/>
        <dbReference type="Rhea" id="RHEA-COMP:17342"/>
        <dbReference type="ChEBI" id="CHEBI:33019"/>
        <dbReference type="ChEBI" id="CHEBI:61557"/>
        <dbReference type="ChEBI" id="CHEBI:140395"/>
        <dbReference type="EC" id="2.7.7.48"/>
    </reaction>
</comment>
<name>A0ABY0H456_9PEZI</name>
<feature type="domain" description="RDRP core" evidence="3">
    <location>
        <begin position="501"/>
        <end position="1136"/>
    </location>
</feature>
<proteinExistence type="inferred from homology"/>
<feature type="region of interest" description="Disordered" evidence="2">
    <location>
        <begin position="148"/>
        <end position="215"/>
    </location>
</feature>
<feature type="compositionally biased region" description="Polar residues" evidence="2">
    <location>
        <begin position="275"/>
        <end position="285"/>
    </location>
</feature>
<keyword evidence="1" id="KW-0694">RNA-binding</keyword>
<evidence type="ECO:0000256" key="2">
    <source>
        <dbReference type="SAM" id="MobiDB-lite"/>
    </source>
</evidence>
<evidence type="ECO:0000259" key="3">
    <source>
        <dbReference type="Pfam" id="PF05183"/>
    </source>
</evidence>
<comment type="caution">
    <text evidence="4">The sequence shown here is derived from an EMBL/GenBank/DDBJ whole genome shotgun (WGS) entry which is preliminary data.</text>
</comment>
<feature type="region of interest" description="Disordered" evidence="2">
    <location>
        <begin position="265"/>
        <end position="306"/>
    </location>
</feature>
<dbReference type="PANTHER" id="PTHR23079:SF14">
    <property type="entry name" value="RNA-DEPENDENT RNA POLYMERASE"/>
    <property type="match status" value="1"/>
</dbReference>
<dbReference type="InterPro" id="IPR057596">
    <property type="entry name" value="RDRP_core"/>
</dbReference>
<keyword evidence="1" id="KW-0808">Transferase</keyword>
<dbReference type="PANTHER" id="PTHR23079">
    <property type="entry name" value="RNA-DEPENDENT RNA POLYMERASE"/>
    <property type="match status" value="1"/>
</dbReference>
<dbReference type="Gene3D" id="1.10.8.790">
    <property type="entry name" value="RNA-dependent RNA polymerase, slab domain, helical subdomain-like"/>
    <property type="match status" value="1"/>
</dbReference>
<accession>A0ABY0H456</accession>
<comment type="similarity">
    <text evidence="1">Belongs to the RdRP family.</text>
</comment>
<keyword evidence="5" id="KW-1185">Reference proteome</keyword>
<dbReference type="EC" id="2.7.7.48" evidence="1"/>
<dbReference type="EMBL" id="QJNS01000255">
    <property type="protein sequence ID" value="RYO81292.1"/>
    <property type="molecule type" value="Genomic_DNA"/>
</dbReference>
<dbReference type="InterPro" id="IPR007855">
    <property type="entry name" value="RDRP"/>
</dbReference>